<dbReference type="CDD" id="cd05251">
    <property type="entry name" value="NmrA_like_SDR_a"/>
    <property type="match status" value="1"/>
</dbReference>
<accession>A0A4Q9DV15</accession>
<dbReference type="EMBL" id="SIRE01000009">
    <property type="protein sequence ID" value="TBL78630.1"/>
    <property type="molecule type" value="Genomic_DNA"/>
</dbReference>
<dbReference type="AlphaFoldDB" id="A0A4Q9DV15"/>
<dbReference type="OrthoDB" id="9794300at2"/>
<reference evidence="4 5" key="1">
    <citation type="submission" date="2019-02" db="EMBL/GenBank/DDBJ databases">
        <title>Paenibacillus sp. nov., isolated from surface-sterilized tissue of Thalictrum simplex L.</title>
        <authorList>
            <person name="Tuo L."/>
        </authorList>
    </citation>
    <scope>NUCLEOTIDE SEQUENCE [LARGE SCALE GENOMIC DNA]</scope>
    <source>
        <strain evidence="4 5">N2SHLJ1</strain>
    </source>
</reference>
<evidence type="ECO:0000256" key="2">
    <source>
        <dbReference type="ARBA" id="ARBA00022857"/>
    </source>
</evidence>
<comment type="caution">
    <text evidence="4">The sequence shown here is derived from an EMBL/GenBank/DDBJ whole genome shotgun (WGS) entry which is preliminary data.</text>
</comment>
<dbReference type="Pfam" id="PF05368">
    <property type="entry name" value="NmrA"/>
    <property type="match status" value="1"/>
</dbReference>
<protein>
    <submittedName>
        <fullName evidence="4">NmrA/HSCARG family protein</fullName>
    </submittedName>
</protein>
<comment type="similarity">
    <text evidence="1">Belongs to the NmrA-type oxidoreductase family.</text>
</comment>
<dbReference type="Gene3D" id="3.90.25.10">
    <property type="entry name" value="UDP-galactose 4-epimerase, domain 1"/>
    <property type="match status" value="1"/>
</dbReference>
<dbReference type="InterPro" id="IPR051164">
    <property type="entry name" value="NmrA-like_oxidored"/>
</dbReference>
<organism evidence="4 5">
    <name type="scientific">Paenibacillus thalictri</name>
    <dbReference type="NCBI Taxonomy" id="2527873"/>
    <lineage>
        <taxon>Bacteria</taxon>
        <taxon>Bacillati</taxon>
        <taxon>Bacillota</taxon>
        <taxon>Bacilli</taxon>
        <taxon>Bacillales</taxon>
        <taxon>Paenibacillaceae</taxon>
        <taxon>Paenibacillus</taxon>
    </lineage>
</organism>
<keyword evidence="2" id="KW-0521">NADP</keyword>
<evidence type="ECO:0000259" key="3">
    <source>
        <dbReference type="Pfam" id="PF05368"/>
    </source>
</evidence>
<dbReference type="PANTHER" id="PTHR42748:SF7">
    <property type="entry name" value="NMRA LIKE REDOX SENSOR 1-RELATED"/>
    <property type="match status" value="1"/>
</dbReference>
<evidence type="ECO:0000256" key="1">
    <source>
        <dbReference type="ARBA" id="ARBA00006328"/>
    </source>
</evidence>
<dbReference type="RefSeq" id="WP_131013986.1">
    <property type="nucleotide sequence ID" value="NZ_SIRE01000009.1"/>
</dbReference>
<sequence length="293" mass="31782">MTETQNKTILVFGATGQQGGSVARHLLAGGWKVRAFTRDAAGAAAKELALQGAELYEGDMADRAALEQAMQDIYGVFSVQPPVWDLTAVDGEVELGSNVANAARRMGVQHFIYASASGAETQAHFRPLAKWEIEKYIRAIGLPATILRLTFFMENYVSPYSAIREGVYSEAIAPDVPVHLIAVDDIGAFAKLALDHPQRYIGRTLELAGDALTPPEIAAAVSRATGQSIEYARIPMEVLREQSEIAASIYEWLNARGHVADLPALREWYPGLTSFEAWLSKKGAAEFAAMSGR</sequence>
<dbReference type="InterPro" id="IPR008030">
    <property type="entry name" value="NmrA-like"/>
</dbReference>
<keyword evidence="5" id="KW-1185">Reference proteome</keyword>
<evidence type="ECO:0000313" key="5">
    <source>
        <dbReference type="Proteomes" id="UP000293142"/>
    </source>
</evidence>
<dbReference type="InterPro" id="IPR036291">
    <property type="entry name" value="NAD(P)-bd_dom_sf"/>
</dbReference>
<dbReference type="Proteomes" id="UP000293142">
    <property type="component" value="Unassembled WGS sequence"/>
</dbReference>
<dbReference type="Gene3D" id="3.40.50.720">
    <property type="entry name" value="NAD(P)-binding Rossmann-like Domain"/>
    <property type="match status" value="1"/>
</dbReference>
<dbReference type="PANTHER" id="PTHR42748">
    <property type="entry name" value="NITROGEN METABOLITE REPRESSION PROTEIN NMRA FAMILY MEMBER"/>
    <property type="match status" value="1"/>
</dbReference>
<gene>
    <name evidence="4" type="ORF">EYB31_14115</name>
</gene>
<proteinExistence type="inferred from homology"/>
<dbReference type="SUPFAM" id="SSF51735">
    <property type="entry name" value="NAD(P)-binding Rossmann-fold domains"/>
    <property type="match status" value="1"/>
</dbReference>
<name>A0A4Q9DV15_9BACL</name>
<feature type="domain" description="NmrA-like" evidence="3">
    <location>
        <begin position="5"/>
        <end position="261"/>
    </location>
</feature>
<evidence type="ECO:0000313" key="4">
    <source>
        <dbReference type="EMBL" id="TBL78630.1"/>
    </source>
</evidence>